<proteinExistence type="predicted"/>
<evidence type="ECO:0000313" key="2">
    <source>
        <dbReference type="Proteomes" id="UP001140066"/>
    </source>
</evidence>
<gene>
    <name evidence="1" type="primary">KIF15</name>
    <name evidence="1" type="ORF">GGI18_002291</name>
</gene>
<organism evidence="1 2">
    <name type="scientific">Coemansia linderi</name>
    <dbReference type="NCBI Taxonomy" id="2663919"/>
    <lineage>
        <taxon>Eukaryota</taxon>
        <taxon>Fungi</taxon>
        <taxon>Fungi incertae sedis</taxon>
        <taxon>Zoopagomycota</taxon>
        <taxon>Kickxellomycotina</taxon>
        <taxon>Kickxellomycetes</taxon>
        <taxon>Kickxellales</taxon>
        <taxon>Kickxellaceae</taxon>
        <taxon>Coemansia</taxon>
    </lineage>
</organism>
<reference evidence="1" key="1">
    <citation type="submission" date="2022-07" db="EMBL/GenBank/DDBJ databases">
        <title>Phylogenomic reconstructions and comparative analyses of Kickxellomycotina fungi.</title>
        <authorList>
            <person name="Reynolds N.K."/>
            <person name="Stajich J.E."/>
            <person name="Barry K."/>
            <person name="Grigoriev I.V."/>
            <person name="Crous P."/>
            <person name="Smith M.E."/>
        </authorList>
    </citation>
    <scope>NUCLEOTIDE SEQUENCE</scope>
    <source>
        <strain evidence="1">BCRC 34191</strain>
    </source>
</reference>
<evidence type="ECO:0000313" key="1">
    <source>
        <dbReference type="EMBL" id="KAJ2789627.1"/>
    </source>
</evidence>
<accession>A0ACC1KH40</accession>
<protein>
    <submittedName>
        <fullName evidence="1">Kinesin-like protein kif15</fullName>
    </submittedName>
</protein>
<comment type="caution">
    <text evidence="1">The sequence shown here is derived from an EMBL/GenBank/DDBJ whole genome shotgun (WGS) entry which is preliminary data.</text>
</comment>
<name>A0ACC1KH40_9FUNG</name>
<dbReference type="Proteomes" id="UP001140066">
    <property type="component" value="Unassembled WGS sequence"/>
</dbReference>
<keyword evidence="2" id="KW-1185">Reference proteome</keyword>
<sequence>MIRNKAVVNQDMQGNVPQLQAEISRLKLQIAQMRSNGSSGMDSSLGGSEYTVSPYPETVVSSDPGGIGVGPAGLSSKEVGAMQYFVRLALRKERESERQKAYYSEKMIQLKFSLARHRRHLQQQTLVLKLAKAECETLRRNASIAYVASAENNALREEITVLQAALSAQPDSTDLIIENFQLREELEAMADRQAIRDLPDLADAVEALDTLFSSKVNVMDLKADFPIIPDDAVYMGLEEKIKLKQDDIADLKLQRDKLEFQIKSIEEDWQSVNEGTHKLSTAATDEQVDTIIEKTMDSIVGDQARDTWTAISSLFTRTF</sequence>
<dbReference type="EMBL" id="JANBUK010000529">
    <property type="protein sequence ID" value="KAJ2789627.1"/>
    <property type="molecule type" value="Genomic_DNA"/>
</dbReference>